<dbReference type="InterPro" id="IPR027417">
    <property type="entry name" value="P-loop_NTPase"/>
</dbReference>
<evidence type="ECO:0000256" key="1">
    <source>
        <dbReference type="ARBA" id="ARBA00006914"/>
    </source>
</evidence>
<name>A0A0S4L9X8_9BACT</name>
<dbReference type="Gene3D" id="3.40.50.300">
    <property type="entry name" value="P-loop containing nucleotide triphosphate hydrolases"/>
    <property type="match status" value="1"/>
</dbReference>
<dbReference type="Pfam" id="PF22977">
    <property type="entry name" value="WHD"/>
    <property type="match status" value="1"/>
</dbReference>
<keyword evidence="6" id="KW-1185">Reference proteome</keyword>
<protein>
    <submittedName>
        <fullName evidence="5">ATPase, AAA family protein</fullName>
    </submittedName>
</protein>
<dbReference type="SMART" id="SM00382">
    <property type="entry name" value="AAA"/>
    <property type="match status" value="1"/>
</dbReference>
<evidence type="ECO:0000256" key="2">
    <source>
        <dbReference type="ARBA" id="ARBA00022741"/>
    </source>
</evidence>
<sequence length="739" mass="81692">MKKQAVRRESKPDPAVTQGLTNIVDDPIAKTSNSAAADTVTSHEQSYAGLLPLLTRLDRRLAAAVEAAERLFAARAGGDLYRGLAISPADVAAALGRTPGEPFPPLSLQGYEIAEATHSLSLRRLLWLQRVYGLTDFDLDVILIGLAPELDLRYERIYAYLHDDISRRRPSIDLALNLLCVSAGQKLQQRERFAPDAPLVRNRVIDIFADPHHVNPPLLSRHYRVDEQIVRLLLLEDSLDSRLAAFCEMAAPLPSDERAPLAESMEQELHAVASVHAQSPVRLYFHGPSYCGQVEAVGLLATVLDIRVLNADLHRLGADAASTRDSTFTVLVREAWFRGALLYLRGIDKAAESLLPNQWNVLWRALKDLPVHFVFEGKQAWIPSADKPPGVVTRAFAYPDLAQRTQWWRQCLRQHKLEMEEESLIRLAQRYRMTNAQIQDAAAVAASSAGKSQAQALFAAARAQCGHDLAVLATKIKPHATWDDLVLPADETAQLREVCDRFNYRDKVLNEWGFAKKLSYGLGITALFSGGSGTGKTMAAEVMANALGLDLYRIDLAQVVSKYIGETEKNLDKVFTAATNANAILFFDEADALFGKRSEVKDSHDRYANLEISYLLQKMEQYEGIAILATNLSDNLDQAFTRRLAFSIHFPFPDEAARLQLWTRAWPEAVPIATSVDRNLLAREVKLAGGNIKNIAVTAAFKAAGNGGVVDMAHMSESVRRESQKNGLAHVSVASVWAR</sequence>
<evidence type="ECO:0000256" key="3">
    <source>
        <dbReference type="ARBA" id="ARBA00022840"/>
    </source>
</evidence>
<dbReference type="GO" id="GO:0016887">
    <property type="term" value="F:ATP hydrolysis activity"/>
    <property type="evidence" value="ECO:0007669"/>
    <property type="project" value="InterPro"/>
</dbReference>
<comment type="similarity">
    <text evidence="1">Belongs to the AAA ATPase family.</text>
</comment>
<dbReference type="Pfam" id="PF00004">
    <property type="entry name" value="AAA"/>
    <property type="match status" value="1"/>
</dbReference>
<dbReference type="GO" id="GO:0005524">
    <property type="term" value="F:ATP binding"/>
    <property type="evidence" value="ECO:0007669"/>
    <property type="project" value="UniProtKB-KW"/>
</dbReference>
<dbReference type="SUPFAM" id="SSF52540">
    <property type="entry name" value="P-loop containing nucleoside triphosphate hydrolases"/>
    <property type="match status" value="2"/>
</dbReference>
<dbReference type="Proteomes" id="UP000198736">
    <property type="component" value="Unassembled WGS sequence"/>
</dbReference>
<dbReference type="OrthoDB" id="9806903at2"/>
<dbReference type="STRING" id="1742973.COMA2_150050"/>
<keyword evidence="3" id="KW-0067">ATP-binding</keyword>
<reference evidence="6" key="1">
    <citation type="submission" date="2015-10" db="EMBL/GenBank/DDBJ databases">
        <authorList>
            <person name="Luecker S."/>
            <person name="Luecker S."/>
        </authorList>
    </citation>
    <scope>NUCLEOTIDE SEQUENCE [LARGE SCALE GENOMIC DNA]</scope>
</reference>
<dbReference type="AlphaFoldDB" id="A0A0S4L9X8"/>
<dbReference type="InterPro" id="IPR003593">
    <property type="entry name" value="AAA+_ATPase"/>
</dbReference>
<evidence type="ECO:0000313" key="5">
    <source>
        <dbReference type="EMBL" id="CUS33999.1"/>
    </source>
</evidence>
<dbReference type="EMBL" id="CZPZ01000007">
    <property type="protein sequence ID" value="CUS33999.1"/>
    <property type="molecule type" value="Genomic_DNA"/>
</dbReference>
<dbReference type="RefSeq" id="WP_090895477.1">
    <property type="nucleotide sequence ID" value="NZ_CZPZ01000007.1"/>
</dbReference>
<gene>
    <name evidence="5" type="ORF">COMA2_150050</name>
</gene>
<proteinExistence type="inferred from homology"/>
<dbReference type="InterPro" id="IPR050221">
    <property type="entry name" value="26S_Proteasome_ATPase"/>
</dbReference>
<dbReference type="PANTHER" id="PTHR23073">
    <property type="entry name" value="26S PROTEASOME REGULATORY SUBUNIT"/>
    <property type="match status" value="1"/>
</dbReference>
<evidence type="ECO:0000259" key="4">
    <source>
        <dbReference type="SMART" id="SM00382"/>
    </source>
</evidence>
<feature type="domain" description="AAA+ ATPase" evidence="4">
    <location>
        <begin position="522"/>
        <end position="656"/>
    </location>
</feature>
<dbReference type="InterPro" id="IPR054472">
    <property type="entry name" value="WHD"/>
</dbReference>
<evidence type="ECO:0000313" key="6">
    <source>
        <dbReference type="Proteomes" id="UP000198736"/>
    </source>
</evidence>
<organism evidence="5 6">
    <name type="scientific">Candidatus Nitrospira nitrificans</name>
    <dbReference type="NCBI Taxonomy" id="1742973"/>
    <lineage>
        <taxon>Bacteria</taxon>
        <taxon>Pseudomonadati</taxon>
        <taxon>Nitrospirota</taxon>
        <taxon>Nitrospiria</taxon>
        <taxon>Nitrospirales</taxon>
        <taxon>Nitrospiraceae</taxon>
        <taxon>Nitrospira</taxon>
    </lineage>
</organism>
<keyword evidence="2" id="KW-0547">Nucleotide-binding</keyword>
<dbReference type="InterPro" id="IPR003959">
    <property type="entry name" value="ATPase_AAA_core"/>
</dbReference>
<dbReference type="CDD" id="cd19481">
    <property type="entry name" value="RecA-like_protease"/>
    <property type="match status" value="1"/>
</dbReference>
<accession>A0A0S4L9X8</accession>